<evidence type="ECO:0000256" key="9">
    <source>
        <dbReference type="RuleBase" id="RU003719"/>
    </source>
</evidence>
<dbReference type="InterPro" id="IPR036291">
    <property type="entry name" value="NAD(P)-bd_dom_sf"/>
</dbReference>
<dbReference type="GO" id="GO:0016618">
    <property type="term" value="F:hydroxypyruvate reductase [NAD(P)H] activity"/>
    <property type="evidence" value="ECO:0007669"/>
    <property type="project" value="UniProtKB-EC"/>
</dbReference>
<dbReference type="GO" id="GO:0030267">
    <property type="term" value="F:glyoxylate reductase (NADPH) activity"/>
    <property type="evidence" value="ECO:0007669"/>
    <property type="project" value="UniProtKB-EC"/>
</dbReference>
<comment type="similarity">
    <text evidence="5">Belongs to the D-isomer specific 2-hydroxyacid dehydrogenase family. GhrB subfamily.</text>
</comment>
<comment type="caution">
    <text evidence="12">The sequence shown here is derived from an EMBL/GenBank/DDBJ whole genome shotgun (WGS) entry which is preliminary data.</text>
</comment>
<keyword evidence="1 9" id="KW-0560">Oxidoreductase</keyword>
<dbReference type="EC" id="1.1.1.79" evidence="6"/>
<dbReference type="RefSeq" id="WP_231402211.1">
    <property type="nucleotide sequence ID" value="NZ_JADWYR010000003.1"/>
</dbReference>
<dbReference type="PANTHER" id="PTHR10996">
    <property type="entry name" value="2-HYDROXYACID DEHYDROGENASE-RELATED"/>
    <property type="match status" value="1"/>
</dbReference>
<evidence type="ECO:0000259" key="11">
    <source>
        <dbReference type="Pfam" id="PF02826"/>
    </source>
</evidence>
<dbReference type="SUPFAM" id="SSF51735">
    <property type="entry name" value="NAD(P)-binding Rossmann-fold domains"/>
    <property type="match status" value="1"/>
</dbReference>
<dbReference type="InterPro" id="IPR006139">
    <property type="entry name" value="D-isomer_2_OHA_DH_cat_dom"/>
</dbReference>
<dbReference type="CDD" id="cd05301">
    <property type="entry name" value="GDH"/>
    <property type="match status" value="1"/>
</dbReference>
<dbReference type="EMBL" id="JADWYR010000003">
    <property type="protein sequence ID" value="MBG9378639.1"/>
    <property type="molecule type" value="Genomic_DNA"/>
</dbReference>
<evidence type="ECO:0000256" key="1">
    <source>
        <dbReference type="ARBA" id="ARBA00023002"/>
    </source>
</evidence>
<comment type="catalytic activity">
    <reaction evidence="2">
        <text>(R)-glycerate + NAD(+) = 3-hydroxypyruvate + NADH + H(+)</text>
        <dbReference type="Rhea" id="RHEA:17905"/>
        <dbReference type="ChEBI" id="CHEBI:15378"/>
        <dbReference type="ChEBI" id="CHEBI:16659"/>
        <dbReference type="ChEBI" id="CHEBI:17180"/>
        <dbReference type="ChEBI" id="CHEBI:57540"/>
        <dbReference type="ChEBI" id="CHEBI:57945"/>
        <dbReference type="EC" id="1.1.1.81"/>
    </reaction>
</comment>
<dbReference type="GO" id="GO:0005829">
    <property type="term" value="C:cytosol"/>
    <property type="evidence" value="ECO:0007669"/>
    <property type="project" value="TreeGrafter"/>
</dbReference>
<comment type="catalytic activity">
    <reaction evidence="3">
        <text>(R)-glycerate + NADP(+) = 3-hydroxypyruvate + NADPH + H(+)</text>
        <dbReference type="Rhea" id="RHEA:18657"/>
        <dbReference type="ChEBI" id="CHEBI:15378"/>
        <dbReference type="ChEBI" id="CHEBI:16659"/>
        <dbReference type="ChEBI" id="CHEBI:17180"/>
        <dbReference type="ChEBI" id="CHEBI:57783"/>
        <dbReference type="ChEBI" id="CHEBI:58349"/>
        <dbReference type="EC" id="1.1.1.81"/>
    </reaction>
</comment>
<dbReference type="Pfam" id="PF00389">
    <property type="entry name" value="2-Hacid_dh"/>
    <property type="match status" value="1"/>
</dbReference>
<protein>
    <recommendedName>
        <fullName evidence="8">Glyoxylate/hydroxypyruvate reductase B</fullName>
        <ecNumber evidence="6">1.1.1.79</ecNumber>
        <ecNumber evidence="7">1.1.1.81</ecNumber>
    </recommendedName>
</protein>
<dbReference type="InterPro" id="IPR006140">
    <property type="entry name" value="D-isomer_DH_NAD-bd"/>
</dbReference>
<evidence type="ECO:0000256" key="2">
    <source>
        <dbReference type="ARBA" id="ARBA00051801"/>
    </source>
</evidence>
<evidence type="ECO:0000313" key="12">
    <source>
        <dbReference type="EMBL" id="MBG9378639.1"/>
    </source>
</evidence>
<accession>A0A931MF24</accession>
<evidence type="ECO:0000313" key="13">
    <source>
        <dbReference type="Proteomes" id="UP000628448"/>
    </source>
</evidence>
<dbReference type="EC" id="1.1.1.81" evidence="7"/>
<evidence type="ECO:0000256" key="8">
    <source>
        <dbReference type="ARBA" id="ARBA00073362"/>
    </source>
</evidence>
<feature type="domain" description="D-isomer specific 2-hydroxyacid dehydrogenase catalytic" evidence="10">
    <location>
        <begin position="10"/>
        <end position="326"/>
    </location>
</feature>
<comment type="catalytic activity">
    <reaction evidence="4">
        <text>glycolate + NADP(+) = glyoxylate + NADPH + H(+)</text>
        <dbReference type="Rhea" id="RHEA:10992"/>
        <dbReference type="ChEBI" id="CHEBI:15378"/>
        <dbReference type="ChEBI" id="CHEBI:29805"/>
        <dbReference type="ChEBI" id="CHEBI:36655"/>
        <dbReference type="ChEBI" id="CHEBI:57783"/>
        <dbReference type="ChEBI" id="CHEBI:58349"/>
        <dbReference type="EC" id="1.1.1.79"/>
    </reaction>
</comment>
<dbReference type="SUPFAM" id="SSF52283">
    <property type="entry name" value="Formate/glycerate dehydrogenase catalytic domain-like"/>
    <property type="match status" value="1"/>
</dbReference>
<proteinExistence type="inferred from homology"/>
<dbReference type="PROSITE" id="PS00065">
    <property type="entry name" value="D_2_HYDROXYACID_DH_1"/>
    <property type="match status" value="1"/>
</dbReference>
<feature type="domain" description="D-isomer specific 2-hydroxyacid dehydrogenase NAD-binding" evidence="11">
    <location>
        <begin position="115"/>
        <end position="294"/>
    </location>
</feature>
<evidence type="ECO:0000256" key="6">
    <source>
        <dbReference type="ARBA" id="ARBA00066661"/>
    </source>
</evidence>
<evidence type="ECO:0000256" key="7">
    <source>
        <dbReference type="ARBA" id="ARBA00066674"/>
    </source>
</evidence>
<gene>
    <name evidence="12" type="ORF">I5907_20575</name>
</gene>
<evidence type="ECO:0000259" key="10">
    <source>
        <dbReference type="Pfam" id="PF00389"/>
    </source>
</evidence>
<dbReference type="Gene3D" id="3.40.50.720">
    <property type="entry name" value="NAD(P)-binding Rossmann-like Domain"/>
    <property type="match status" value="2"/>
</dbReference>
<dbReference type="GO" id="GO:0051287">
    <property type="term" value="F:NAD binding"/>
    <property type="evidence" value="ECO:0007669"/>
    <property type="project" value="InterPro"/>
</dbReference>
<evidence type="ECO:0000256" key="4">
    <source>
        <dbReference type="ARBA" id="ARBA00052769"/>
    </source>
</evidence>
<evidence type="ECO:0000256" key="5">
    <source>
        <dbReference type="ARBA" id="ARBA00061278"/>
    </source>
</evidence>
<dbReference type="PANTHER" id="PTHR10996:SF257">
    <property type="entry name" value="GLYOXYLATE REDUCTASE 1"/>
    <property type="match status" value="1"/>
</dbReference>
<evidence type="ECO:0000256" key="3">
    <source>
        <dbReference type="ARBA" id="ARBA00052239"/>
    </source>
</evidence>
<dbReference type="InterPro" id="IPR050223">
    <property type="entry name" value="D-isomer_2-hydroxyacid_DH"/>
</dbReference>
<dbReference type="InterPro" id="IPR029752">
    <property type="entry name" value="D-isomer_DH_CS1"/>
</dbReference>
<dbReference type="FunFam" id="3.40.50.720:FF:000026">
    <property type="entry name" value="Glyoxylate/hydroxypyruvate reductase B"/>
    <property type="match status" value="1"/>
</dbReference>
<reference evidence="12" key="1">
    <citation type="submission" date="2020-11" db="EMBL/GenBank/DDBJ databases">
        <title>Bacterial whole genome sequence for Panacibacter sp. DH6.</title>
        <authorList>
            <person name="Le V."/>
            <person name="Ko S."/>
            <person name="Ahn C.-Y."/>
            <person name="Oh H.-M."/>
        </authorList>
    </citation>
    <scope>NUCLEOTIDE SEQUENCE</scope>
    <source>
        <strain evidence="12">DH6</strain>
    </source>
</reference>
<sequence length="332" mass="36340">MEKSNQAIKVFVSSVIPTVGTDLLKAAGFTVSTWDNLTPIPRNILLGKAKESNALLATLTGRLDATFMDECKHLDVISNFGVGYDNIDIAAATSQGIQVGNTPGVLTDATADVAFGLMIAASRKMFYMHKKILEGNWKHFTPTENLGIELKNKTLGIFGLGRIGIEMAKRCKGSYNMKVIYHNRKRNTAAEELLNAKYVSFSELLQQSDVLSVHSAFTEDVRGIFDKAAFDQMKPASIFINTSRGGVHNEQDLIDALNNRKIWGAGLDVTNPEPMQKDNPLLNMDTVAILPHIGSATEEARNGMSRLAAENIIGFYQNGKVPNLVNPQVLQE</sequence>
<keyword evidence="13" id="KW-1185">Reference proteome</keyword>
<organism evidence="12 13">
    <name type="scientific">Panacibacter microcysteis</name>
    <dbReference type="NCBI Taxonomy" id="2793269"/>
    <lineage>
        <taxon>Bacteria</taxon>
        <taxon>Pseudomonadati</taxon>
        <taxon>Bacteroidota</taxon>
        <taxon>Chitinophagia</taxon>
        <taxon>Chitinophagales</taxon>
        <taxon>Chitinophagaceae</taxon>
        <taxon>Panacibacter</taxon>
    </lineage>
</organism>
<name>A0A931MF24_9BACT</name>
<dbReference type="Proteomes" id="UP000628448">
    <property type="component" value="Unassembled WGS sequence"/>
</dbReference>
<dbReference type="AlphaFoldDB" id="A0A931MF24"/>
<dbReference type="Pfam" id="PF02826">
    <property type="entry name" value="2-Hacid_dh_C"/>
    <property type="match status" value="1"/>
</dbReference>